<evidence type="ECO:0000256" key="1">
    <source>
        <dbReference type="SAM" id="Coils"/>
    </source>
</evidence>
<organism evidence="4 5">
    <name type="scientific">Alicyclobacillus sacchari</name>
    <dbReference type="NCBI Taxonomy" id="392010"/>
    <lineage>
        <taxon>Bacteria</taxon>
        <taxon>Bacillati</taxon>
        <taxon>Bacillota</taxon>
        <taxon>Bacilli</taxon>
        <taxon>Bacillales</taxon>
        <taxon>Alicyclobacillaceae</taxon>
        <taxon>Alicyclobacillus</taxon>
    </lineage>
</organism>
<dbReference type="RefSeq" id="WP_134161031.1">
    <property type="nucleotide sequence ID" value="NZ_SORF01000019.1"/>
</dbReference>
<name>A0A4R8LDE6_9BACL</name>
<dbReference type="EMBL" id="SORF01000019">
    <property type="protein sequence ID" value="TDY40595.1"/>
    <property type="molecule type" value="Genomic_DNA"/>
</dbReference>
<evidence type="ECO:0000259" key="2">
    <source>
        <dbReference type="Pfam" id="PF01548"/>
    </source>
</evidence>
<proteinExistence type="predicted"/>
<dbReference type="GO" id="GO:0003677">
    <property type="term" value="F:DNA binding"/>
    <property type="evidence" value="ECO:0007669"/>
    <property type="project" value="InterPro"/>
</dbReference>
<dbReference type="NCBIfam" id="NF033542">
    <property type="entry name" value="transpos_IS110"/>
    <property type="match status" value="1"/>
</dbReference>
<keyword evidence="1" id="KW-0175">Coiled coil</keyword>
<evidence type="ECO:0000259" key="3">
    <source>
        <dbReference type="Pfam" id="PF02371"/>
    </source>
</evidence>
<dbReference type="GO" id="GO:0004803">
    <property type="term" value="F:transposase activity"/>
    <property type="evidence" value="ECO:0007669"/>
    <property type="project" value="InterPro"/>
</dbReference>
<dbReference type="Proteomes" id="UP000294581">
    <property type="component" value="Unassembled WGS sequence"/>
</dbReference>
<dbReference type="InterPro" id="IPR003346">
    <property type="entry name" value="Transposase_20"/>
</dbReference>
<protein>
    <submittedName>
        <fullName evidence="4">Transposase</fullName>
    </submittedName>
</protein>
<dbReference type="PANTHER" id="PTHR33055:SF13">
    <property type="entry name" value="TRANSPOSASE"/>
    <property type="match status" value="1"/>
</dbReference>
<dbReference type="Pfam" id="PF01548">
    <property type="entry name" value="DEDD_Tnp_IS110"/>
    <property type="match status" value="1"/>
</dbReference>
<dbReference type="PANTHER" id="PTHR33055">
    <property type="entry name" value="TRANSPOSASE FOR INSERTION SEQUENCE ELEMENT IS1111A"/>
    <property type="match status" value="1"/>
</dbReference>
<dbReference type="AlphaFoldDB" id="A0A4R8LDE6"/>
<reference evidence="4 5" key="1">
    <citation type="submission" date="2019-03" db="EMBL/GenBank/DDBJ databases">
        <title>Genomic Encyclopedia of Type Strains, Phase IV (KMG-IV): sequencing the most valuable type-strain genomes for metagenomic binning, comparative biology and taxonomic classification.</title>
        <authorList>
            <person name="Goeker M."/>
        </authorList>
    </citation>
    <scope>NUCLEOTIDE SEQUENCE [LARGE SCALE GENOMIC DNA]</scope>
    <source>
        <strain evidence="4 5">DSM 17974</strain>
    </source>
</reference>
<evidence type="ECO:0000313" key="4">
    <source>
        <dbReference type="EMBL" id="TDY40595.1"/>
    </source>
</evidence>
<dbReference type="Pfam" id="PF02371">
    <property type="entry name" value="Transposase_20"/>
    <property type="match status" value="1"/>
</dbReference>
<gene>
    <name evidence="4" type="ORF">C7445_11915</name>
</gene>
<feature type="coiled-coil region" evidence="1">
    <location>
        <begin position="190"/>
        <end position="217"/>
    </location>
</feature>
<dbReference type="InterPro" id="IPR002525">
    <property type="entry name" value="Transp_IS110-like_N"/>
</dbReference>
<feature type="domain" description="Transposase IS116/IS110/IS902 C-terminal" evidence="3">
    <location>
        <begin position="225"/>
        <end position="301"/>
    </location>
</feature>
<dbReference type="GO" id="GO:0006313">
    <property type="term" value="P:DNA transposition"/>
    <property type="evidence" value="ECO:0007669"/>
    <property type="project" value="InterPro"/>
</dbReference>
<keyword evidence="5" id="KW-1185">Reference proteome</keyword>
<accession>A0A4R8LDE6</accession>
<sequence>MKDSTKYIGLDVSKDFIAVAIADEGRNNPRYFGQIPNNEESIRKLFKKLGEEECWLNVCYEAGPTGYGLYRFLTALGIECCVVAPSLIPTRAGDRIKTDRRDAIRLAQLYRAGELTPIYIPTEEDEALRDLVRAREVTKEDQLRARHHLAKFLLRHEVKAPSHLKKKWTKIYHKWLNTVKFDNSALEIVFQEYLHTLDEIEQRLERLERAIHTEAMRSEHAPVIEALQTLRGVKEITAVTLVVEVGTFKRFASARDFMGYTGLIPSEYSSGGSRYQGKITKTGNSHVRRVLVESAWSYRHKPNISGDIKKRQQGQDATVQRIAWKAQTRLHSKYARMAAKGKPHGKVIAAVARELAGFIWAIATSAEQRTSSSNKVA</sequence>
<dbReference type="InterPro" id="IPR047650">
    <property type="entry name" value="Transpos_IS110"/>
</dbReference>
<dbReference type="OrthoDB" id="3191145at2"/>
<evidence type="ECO:0000313" key="5">
    <source>
        <dbReference type="Proteomes" id="UP000294581"/>
    </source>
</evidence>
<comment type="caution">
    <text evidence="4">The sequence shown here is derived from an EMBL/GenBank/DDBJ whole genome shotgun (WGS) entry which is preliminary data.</text>
</comment>
<feature type="domain" description="Transposase IS110-like N-terminal" evidence="2">
    <location>
        <begin position="8"/>
        <end position="154"/>
    </location>
</feature>